<accession>A0A1H6JTE4</accession>
<sequence>MDDISDAERGPGFGLVRTVYTTLGATGSVVTGVTADVLGWTASFGLLAVIMAVGVGNYRGQLRARGRLLTGPVRPRWSPGLSTFLTSSTVARPCS</sequence>
<keyword evidence="3" id="KW-1185">Reference proteome</keyword>
<keyword evidence="1" id="KW-1133">Transmembrane helix</keyword>
<name>A0A1H6JTE4_9EURY</name>
<reference evidence="2 3" key="1">
    <citation type="submission" date="2016-10" db="EMBL/GenBank/DDBJ databases">
        <authorList>
            <person name="de Groot N.N."/>
        </authorList>
    </citation>
    <scope>NUCLEOTIDE SEQUENCE [LARGE SCALE GENOMIC DNA]</scope>
    <source>
        <strain evidence="2 3">IBRC-M10418</strain>
    </source>
</reference>
<evidence type="ECO:0000313" key="2">
    <source>
        <dbReference type="EMBL" id="SEH65565.1"/>
    </source>
</evidence>
<feature type="transmembrane region" description="Helical" evidence="1">
    <location>
        <begin position="37"/>
        <end position="58"/>
    </location>
</feature>
<dbReference type="STRING" id="1267564.SAMN05192561_12211"/>
<evidence type="ECO:0000256" key="1">
    <source>
        <dbReference type="SAM" id="Phobius"/>
    </source>
</evidence>
<organism evidence="2 3">
    <name type="scientific">Halopenitus malekzadehii</name>
    <dbReference type="NCBI Taxonomy" id="1267564"/>
    <lineage>
        <taxon>Archaea</taxon>
        <taxon>Methanobacteriati</taxon>
        <taxon>Methanobacteriota</taxon>
        <taxon>Stenosarchaea group</taxon>
        <taxon>Halobacteria</taxon>
        <taxon>Halobacteriales</taxon>
        <taxon>Haloferacaceae</taxon>
        <taxon>Halopenitus</taxon>
    </lineage>
</organism>
<gene>
    <name evidence="2" type="ORF">SAMN05192561_12211</name>
</gene>
<dbReference type="Gene3D" id="1.20.1250.20">
    <property type="entry name" value="MFS general substrate transporter like domains"/>
    <property type="match status" value="1"/>
</dbReference>
<proteinExistence type="predicted"/>
<keyword evidence="1" id="KW-0472">Membrane</keyword>
<dbReference type="RefSeq" id="WP_143040908.1">
    <property type="nucleotide sequence ID" value="NZ_FNWU01000022.1"/>
</dbReference>
<dbReference type="SUPFAM" id="SSF103473">
    <property type="entry name" value="MFS general substrate transporter"/>
    <property type="match status" value="1"/>
</dbReference>
<dbReference type="Proteomes" id="UP000199215">
    <property type="component" value="Unassembled WGS sequence"/>
</dbReference>
<dbReference type="AlphaFoldDB" id="A0A1H6JTE4"/>
<protein>
    <recommendedName>
        <fullName evidence="4">Major facilitator superfamily (MFS) profile domain-containing protein</fullName>
    </recommendedName>
</protein>
<keyword evidence="1" id="KW-0812">Transmembrane</keyword>
<evidence type="ECO:0008006" key="4">
    <source>
        <dbReference type="Google" id="ProtNLM"/>
    </source>
</evidence>
<dbReference type="EMBL" id="FNWU01000022">
    <property type="protein sequence ID" value="SEH65565.1"/>
    <property type="molecule type" value="Genomic_DNA"/>
</dbReference>
<evidence type="ECO:0000313" key="3">
    <source>
        <dbReference type="Proteomes" id="UP000199215"/>
    </source>
</evidence>
<dbReference type="InterPro" id="IPR036259">
    <property type="entry name" value="MFS_trans_sf"/>
</dbReference>